<dbReference type="AlphaFoldDB" id="A0AA36FJ89"/>
<organism evidence="1 2">
    <name type="scientific">Octopus vulgaris</name>
    <name type="common">Common octopus</name>
    <dbReference type="NCBI Taxonomy" id="6645"/>
    <lineage>
        <taxon>Eukaryota</taxon>
        <taxon>Metazoa</taxon>
        <taxon>Spiralia</taxon>
        <taxon>Lophotrochozoa</taxon>
        <taxon>Mollusca</taxon>
        <taxon>Cephalopoda</taxon>
        <taxon>Coleoidea</taxon>
        <taxon>Octopodiformes</taxon>
        <taxon>Octopoda</taxon>
        <taxon>Incirrata</taxon>
        <taxon>Octopodidae</taxon>
        <taxon>Octopus</taxon>
    </lineage>
</organism>
<dbReference type="EMBL" id="OX597838">
    <property type="protein sequence ID" value="CAI9741096.1"/>
    <property type="molecule type" value="Genomic_DNA"/>
</dbReference>
<accession>A0AA36FJ89</accession>
<evidence type="ECO:0000313" key="1">
    <source>
        <dbReference type="EMBL" id="CAI9741096.1"/>
    </source>
</evidence>
<gene>
    <name evidence="1" type="ORF">OCTVUL_1B030261</name>
</gene>
<name>A0AA36FJ89_OCTVU</name>
<keyword evidence="2" id="KW-1185">Reference proteome</keyword>
<evidence type="ECO:0000313" key="2">
    <source>
        <dbReference type="Proteomes" id="UP001162480"/>
    </source>
</evidence>
<dbReference type="Proteomes" id="UP001162480">
    <property type="component" value="Chromosome 25"/>
</dbReference>
<reference evidence="1" key="1">
    <citation type="submission" date="2023-08" db="EMBL/GenBank/DDBJ databases">
        <authorList>
            <person name="Alioto T."/>
            <person name="Alioto T."/>
            <person name="Gomez Garrido J."/>
        </authorList>
    </citation>
    <scope>NUCLEOTIDE SEQUENCE</scope>
</reference>
<protein>
    <submittedName>
        <fullName evidence="1">Uncharacterized protein</fullName>
    </submittedName>
</protein>
<proteinExistence type="predicted"/>
<sequence length="545" mass="63086">MRRNVVIHKISTLRTRGQMLSHLLIGTGKELPVSELPTVRDILRLGIYNTVEALNLKKGQASRLKRILMTNLKSELYTHLATKDKEKRDALAKVKDLLTNQEFKQLKELLRRESNSVWNRCVQHFEEKLTWTIQLPYNQKTTKQFVKTESIDGISMNDKPVEDDQLTSNVRVYGGVQLDTNELAALELPPKFATYNKVSKISILSDIEKCFTKLRWRTHFNQNHNQNPDTQYMPDYNRCFYDKRDMSFDMKRVYPTNLPFNKRVCMPPYTDAALEAKFTLTKAKILSAFSNYTQRQIQERSVNKTHDLNTKIKKGLNILKRRIKNREIVCFPTDKSGRMSVDNIPNYISNMQPHIRDMTETTTLDYIENEKIVNAHMGMWSIILQSEKRTANNFLTTNNEIPPLYGLRKDHKSHTDHILGPPTRPVCGANNANNHKISYFFSQFLRPLIELSADVCGSTEDLLSRIRECNNTCDLKNHIVGSMDVVSLYPSIDIDFAVDKCIEIVSESEITKRQQPKNNEVLIRAISAVLDIQRRHSNSQFSFDL</sequence>